<keyword evidence="1" id="KW-0472">Membrane</keyword>
<sequence length="696" mass="77964">MVLAYLSGVSAVILILQLLLLSLARKPHTGRSEDSQSTLTQEIGLNDSLSEDRDVPKTNGFVLEQGGPVIYGYKCARFIGCLALWGLSFGTLLPLVQEDSHDSRHQLCSSATQCHQFALCVTAGYASLLGFISITTRSRWSKPASTHLSILLLAILAIFVSRDLYPLATFTMQPEDIGEGWLLWAKITILAIISVVLPLVTPRQYIPFDPNDPAKSPHPEQTASWLSILLYTWEDPIVYLAYKSLHLSYEQLPPMSDQDYSKNLVKKSFMHLDPFSGSERRRHLFVGLLKVYRLEYAIMALMMCVYALAKLASPVGVKYLLEYIETNGKGAIIRPWVWIAWLFFGPMASSLSFQWYLFLGTRTLVRTEGIITQLVFSHSLRIRMKAEGPDDKKPISDANTTLTPDTTSLAGSDSPGGEVGTDEGTEDTLRASGASSLAKGKQKAAQTKKIGDERGPKSNTSNLIGKINNFVSSDLNNITEGRNFLLLCLYAPLQICLSIWILYGILGWSALVGLATMMALFPIPGYIARRLQTVQVEKMKKTDARVQTVTETMNVLRMIKLFGWELKMDKKITEKREEELGWIWKQKILEMANTNLNFVIPLITMISTYSTYTLVMGQSLSAAKVFSSISIFDILREQLFQVFSMTPQVVRAKVSLDRLNNFLLETELLDNFSETELSEQFFTQREDLADAIGFRN</sequence>
<comment type="caution">
    <text evidence="1">The sequence shown here is derived from an EMBL/GenBank/DDBJ whole genome shotgun (WGS) entry which is preliminary data.</text>
</comment>
<evidence type="ECO:0000313" key="1">
    <source>
        <dbReference type="EMBL" id="KAH7904352.1"/>
    </source>
</evidence>
<keyword evidence="1" id="KW-0812">Transmembrane</keyword>
<accession>A0ACB7ZUI3</accession>
<dbReference type="EMBL" id="MU268507">
    <property type="protein sequence ID" value="KAH7904352.1"/>
    <property type="molecule type" value="Genomic_DNA"/>
</dbReference>
<protein>
    <submittedName>
        <fullName evidence="1">ABC transporter type 1, transmembrane domain-containing protein</fullName>
    </submittedName>
</protein>
<proteinExistence type="predicted"/>
<organism evidence="1 2">
    <name type="scientific">Hygrophoropsis aurantiaca</name>
    <dbReference type="NCBI Taxonomy" id="72124"/>
    <lineage>
        <taxon>Eukaryota</taxon>
        <taxon>Fungi</taxon>
        <taxon>Dikarya</taxon>
        <taxon>Basidiomycota</taxon>
        <taxon>Agaricomycotina</taxon>
        <taxon>Agaricomycetes</taxon>
        <taxon>Agaricomycetidae</taxon>
        <taxon>Boletales</taxon>
        <taxon>Coniophorineae</taxon>
        <taxon>Hygrophoropsidaceae</taxon>
        <taxon>Hygrophoropsis</taxon>
    </lineage>
</organism>
<name>A0ACB7ZUI3_9AGAM</name>
<reference evidence="1" key="1">
    <citation type="journal article" date="2021" name="New Phytol.">
        <title>Evolutionary innovations through gain and loss of genes in the ectomycorrhizal Boletales.</title>
        <authorList>
            <person name="Wu G."/>
            <person name="Miyauchi S."/>
            <person name="Morin E."/>
            <person name="Kuo A."/>
            <person name="Drula E."/>
            <person name="Varga T."/>
            <person name="Kohler A."/>
            <person name="Feng B."/>
            <person name="Cao Y."/>
            <person name="Lipzen A."/>
            <person name="Daum C."/>
            <person name="Hundley H."/>
            <person name="Pangilinan J."/>
            <person name="Johnson J."/>
            <person name="Barry K."/>
            <person name="LaButti K."/>
            <person name="Ng V."/>
            <person name="Ahrendt S."/>
            <person name="Min B."/>
            <person name="Choi I.G."/>
            <person name="Park H."/>
            <person name="Plett J.M."/>
            <person name="Magnuson J."/>
            <person name="Spatafora J.W."/>
            <person name="Nagy L.G."/>
            <person name="Henrissat B."/>
            <person name="Grigoriev I.V."/>
            <person name="Yang Z.L."/>
            <person name="Xu J."/>
            <person name="Martin F.M."/>
        </authorList>
    </citation>
    <scope>NUCLEOTIDE SEQUENCE</scope>
    <source>
        <strain evidence="1">ATCC 28755</strain>
    </source>
</reference>
<dbReference type="Proteomes" id="UP000790377">
    <property type="component" value="Unassembled WGS sequence"/>
</dbReference>
<gene>
    <name evidence="1" type="ORF">BJ138DRAFT_1019246</name>
</gene>
<keyword evidence="2" id="KW-1185">Reference proteome</keyword>
<feature type="non-terminal residue" evidence="1">
    <location>
        <position position="696"/>
    </location>
</feature>
<evidence type="ECO:0000313" key="2">
    <source>
        <dbReference type="Proteomes" id="UP000790377"/>
    </source>
</evidence>